<evidence type="ECO:0000256" key="6">
    <source>
        <dbReference type="SAM" id="Phobius"/>
    </source>
</evidence>
<protein>
    <submittedName>
        <fullName evidence="8">MFS transporter</fullName>
    </submittedName>
</protein>
<proteinExistence type="predicted"/>
<evidence type="ECO:0000256" key="3">
    <source>
        <dbReference type="ARBA" id="ARBA00022692"/>
    </source>
</evidence>
<evidence type="ECO:0000313" key="9">
    <source>
        <dbReference type="Proteomes" id="UP001487305"/>
    </source>
</evidence>
<name>A0ABV1JD34_9ACTN</name>
<keyword evidence="5 6" id="KW-0472">Membrane</keyword>
<dbReference type="Gene3D" id="1.20.1250.20">
    <property type="entry name" value="MFS general substrate transporter like domains"/>
    <property type="match status" value="1"/>
</dbReference>
<dbReference type="InterPro" id="IPR036259">
    <property type="entry name" value="MFS_trans_sf"/>
</dbReference>
<feature type="transmembrane region" description="Helical" evidence="6">
    <location>
        <begin position="318"/>
        <end position="339"/>
    </location>
</feature>
<feature type="transmembrane region" description="Helical" evidence="6">
    <location>
        <begin position="168"/>
        <end position="189"/>
    </location>
</feature>
<comment type="subcellular location">
    <subcellularLocation>
        <location evidence="1">Cell membrane</location>
        <topology evidence="1">Multi-pass membrane protein</topology>
    </subcellularLocation>
</comment>
<dbReference type="Pfam" id="PF07690">
    <property type="entry name" value="MFS_1"/>
    <property type="match status" value="1"/>
</dbReference>
<dbReference type="Proteomes" id="UP001487305">
    <property type="component" value="Unassembled WGS sequence"/>
</dbReference>
<dbReference type="InterPro" id="IPR050930">
    <property type="entry name" value="MFS_Vesicular_Transporter"/>
</dbReference>
<evidence type="ECO:0000256" key="1">
    <source>
        <dbReference type="ARBA" id="ARBA00004651"/>
    </source>
</evidence>
<keyword evidence="2" id="KW-0813">Transport</keyword>
<evidence type="ECO:0000256" key="5">
    <source>
        <dbReference type="ARBA" id="ARBA00023136"/>
    </source>
</evidence>
<feature type="transmembrane region" description="Helical" evidence="6">
    <location>
        <begin position="226"/>
        <end position="250"/>
    </location>
</feature>
<feature type="transmembrane region" description="Helical" evidence="6">
    <location>
        <begin position="351"/>
        <end position="370"/>
    </location>
</feature>
<feature type="transmembrane region" description="Helical" evidence="6">
    <location>
        <begin position="103"/>
        <end position="125"/>
    </location>
</feature>
<evidence type="ECO:0000259" key="7">
    <source>
        <dbReference type="PROSITE" id="PS50850"/>
    </source>
</evidence>
<dbReference type="SUPFAM" id="SSF103473">
    <property type="entry name" value="MFS general substrate transporter"/>
    <property type="match status" value="1"/>
</dbReference>
<evidence type="ECO:0000256" key="4">
    <source>
        <dbReference type="ARBA" id="ARBA00022989"/>
    </source>
</evidence>
<dbReference type="RefSeq" id="WP_180963535.1">
    <property type="nucleotide sequence ID" value="NZ_JBBNOP010000004.1"/>
</dbReference>
<dbReference type="InterPro" id="IPR020846">
    <property type="entry name" value="MFS_dom"/>
</dbReference>
<keyword evidence="3 6" id="KW-0812">Transmembrane</keyword>
<dbReference type="PANTHER" id="PTHR23506">
    <property type="entry name" value="GH10249P"/>
    <property type="match status" value="1"/>
</dbReference>
<accession>A0ABV1JD34</accession>
<dbReference type="PROSITE" id="PS50850">
    <property type="entry name" value="MFS"/>
    <property type="match status" value="1"/>
</dbReference>
<organism evidence="8 9">
    <name type="scientific">Raoultibacter massiliensis</name>
    <dbReference type="NCBI Taxonomy" id="1852371"/>
    <lineage>
        <taxon>Bacteria</taxon>
        <taxon>Bacillati</taxon>
        <taxon>Actinomycetota</taxon>
        <taxon>Coriobacteriia</taxon>
        <taxon>Eggerthellales</taxon>
        <taxon>Eggerthellaceae</taxon>
        <taxon>Raoultibacter</taxon>
    </lineage>
</organism>
<feature type="transmembrane region" description="Helical" evidence="6">
    <location>
        <begin position="137"/>
        <end position="162"/>
    </location>
</feature>
<evidence type="ECO:0000256" key="2">
    <source>
        <dbReference type="ARBA" id="ARBA00022448"/>
    </source>
</evidence>
<gene>
    <name evidence="8" type="ORF">AAA083_06760</name>
</gene>
<feature type="transmembrane region" description="Helical" evidence="6">
    <location>
        <begin position="46"/>
        <end position="66"/>
    </location>
</feature>
<sequence length="421" mass="44382">MTEVTKARATAAAVGCAIILTTGTGMTNVLNAMIPDIMVGLGNPPLTLFMLGPSVATIMAFLGSMVATKLIEKLTPKWSLLIGTICVTLMLTVFAVADHVWMWIAANAVNGIVMSFGAHAAASGVTAKFWGSRTQSVYGIVSGVYSLMCAAEVFLGAWLLSIADYRTAMWFLVVSCLVLGVGANLLLIGKIPGKPLHFKEDDVKVEETPVTQIGVDLSTALKSPCFYFFAAVVFIGAWAMSAIGSFSTVFFTTYGVDSATAASWFGIHTLAGAILMLFAGFLTNKFGARTTGVIVFGLFIIGIVSLFVWSSAGGFPLVFAGMALTSTILVVAILPSLFIPDLFGMKHYTSINAACMAAYFLGHTVVMVALSGLTEMMGINNAFLFTAFLGAIAIACMILAYATRPMKKLEKKDAGTALSES</sequence>
<feature type="domain" description="Major facilitator superfamily (MFS) profile" evidence="7">
    <location>
        <begin position="9"/>
        <end position="408"/>
    </location>
</feature>
<feature type="transmembrane region" description="Helical" evidence="6">
    <location>
        <begin position="78"/>
        <end position="97"/>
    </location>
</feature>
<dbReference type="PANTHER" id="PTHR23506:SF23">
    <property type="entry name" value="GH10249P"/>
    <property type="match status" value="1"/>
</dbReference>
<feature type="transmembrane region" description="Helical" evidence="6">
    <location>
        <begin position="293"/>
        <end position="312"/>
    </location>
</feature>
<keyword evidence="9" id="KW-1185">Reference proteome</keyword>
<feature type="transmembrane region" description="Helical" evidence="6">
    <location>
        <begin position="382"/>
        <end position="402"/>
    </location>
</feature>
<comment type="caution">
    <text evidence="8">The sequence shown here is derived from an EMBL/GenBank/DDBJ whole genome shotgun (WGS) entry which is preliminary data.</text>
</comment>
<reference evidence="8 9" key="1">
    <citation type="submission" date="2024-04" db="EMBL/GenBank/DDBJ databases">
        <title>Human intestinal bacterial collection.</title>
        <authorList>
            <person name="Pauvert C."/>
            <person name="Hitch T.C.A."/>
            <person name="Clavel T."/>
        </authorList>
    </citation>
    <scope>NUCLEOTIDE SEQUENCE [LARGE SCALE GENOMIC DNA]</scope>
    <source>
        <strain evidence="8 9">CLA-KB-H42</strain>
    </source>
</reference>
<dbReference type="EMBL" id="JBBNOP010000004">
    <property type="protein sequence ID" value="MEQ3362673.1"/>
    <property type="molecule type" value="Genomic_DNA"/>
</dbReference>
<keyword evidence="4 6" id="KW-1133">Transmembrane helix</keyword>
<evidence type="ECO:0000313" key="8">
    <source>
        <dbReference type="EMBL" id="MEQ3362673.1"/>
    </source>
</evidence>
<feature type="transmembrane region" description="Helical" evidence="6">
    <location>
        <begin position="12"/>
        <end position="34"/>
    </location>
</feature>
<dbReference type="InterPro" id="IPR011701">
    <property type="entry name" value="MFS"/>
</dbReference>
<feature type="transmembrane region" description="Helical" evidence="6">
    <location>
        <begin position="262"/>
        <end position="281"/>
    </location>
</feature>